<evidence type="ECO:0000256" key="12">
    <source>
        <dbReference type="SAM" id="Coils"/>
    </source>
</evidence>
<dbReference type="STRING" id="320778.ABT57_18920"/>
<dbReference type="GO" id="GO:0005829">
    <property type="term" value="C:cytosol"/>
    <property type="evidence" value="ECO:0007669"/>
    <property type="project" value="TreeGrafter"/>
</dbReference>
<dbReference type="Proteomes" id="UP000035909">
    <property type="component" value="Unassembled WGS sequence"/>
</dbReference>
<dbReference type="OrthoDB" id="5917174at2"/>
<dbReference type="InterPro" id="IPR042233">
    <property type="entry name" value="Cell_div_ZapA_N"/>
</dbReference>
<keyword evidence="8" id="KW-0131">Cell cycle</keyword>
<dbReference type="PANTHER" id="PTHR34981">
    <property type="entry name" value="CELL DIVISION PROTEIN ZAPA"/>
    <property type="match status" value="1"/>
</dbReference>
<evidence type="ECO:0000256" key="5">
    <source>
        <dbReference type="ARBA" id="ARBA00022618"/>
    </source>
</evidence>
<evidence type="ECO:0000256" key="2">
    <source>
        <dbReference type="ARBA" id="ARBA00010074"/>
    </source>
</evidence>
<dbReference type="SUPFAM" id="SSF102829">
    <property type="entry name" value="Cell division protein ZapA-like"/>
    <property type="match status" value="1"/>
</dbReference>
<evidence type="ECO:0000256" key="7">
    <source>
        <dbReference type="ARBA" id="ARBA00023210"/>
    </source>
</evidence>
<protein>
    <recommendedName>
        <fullName evidence="3">Cell division protein ZapA</fullName>
    </recommendedName>
    <alternativeName>
        <fullName evidence="11">Z ring-associated protein ZapA</fullName>
    </alternativeName>
</protein>
<keyword evidence="4" id="KW-0963">Cytoplasm</keyword>
<evidence type="ECO:0000256" key="9">
    <source>
        <dbReference type="ARBA" id="ARBA00024910"/>
    </source>
</evidence>
<evidence type="ECO:0000256" key="8">
    <source>
        <dbReference type="ARBA" id="ARBA00023306"/>
    </source>
</evidence>
<proteinExistence type="inferred from homology"/>
<keyword evidence="14" id="KW-1185">Reference proteome</keyword>
<dbReference type="InterPro" id="IPR036192">
    <property type="entry name" value="Cell_div_ZapA-like_sf"/>
</dbReference>
<comment type="similarity">
    <text evidence="2">Belongs to the ZapA family. Type 1 subfamily.</text>
</comment>
<gene>
    <name evidence="13" type="ORF">ABT57_18920</name>
</gene>
<dbReference type="InterPro" id="IPR007838">
    <property type="entry name" value="Cell_div_ZapA-like"/>
</dbReference>
<dbReference type="RefSeq" id="WP_047886904.1">
    <property type="nucleotide sequence ID" value="NZ_CP071325.1"/>
</dbReference>
<dbReference type="PATRIC" id="fig|320778.3.peg.4106"/>
<comment type="subunit">
    <text evidence="10">Homodimer. Interacts with FtsZ.</text>
</comment>
<dbReference type="EMBL" id="LDOU01000021">
    <property type="protein sequence ID" value="KLV06558.1"/>
    <property type="molecule type" value="Genomic_DNA"/>
</dbReference>
<dbReference type="GO" id="GO:0000921">
    <property type="term" value="P:septin ring assembly"/>
    <property type="evidence" value="ECO:0007669"/>
    <property type="project" value="TreeGrafter"/>
</dbReference>
<dbReference type="PANTHER" id="PTHR34981:SF1">
    <property type="entry name" value="CELL DIVISION PROTEIN ZAPA"/>
    <property type="match status" value="1"/>
</dbReference>
<organism evidence="13 14">
    <name type="scientific">Photobacterium ganghwense</name>
    <dbReference type="NCBI Taxonomy" id="320778"/>
    <lineage>
        <taxon>Bacteria</taxon>
        <taxon>Pseudomonadati</taxon>
        <taxon>Pseudomonadota</taxon>
        <taxon>Gammaproteobacteria</taxon>
        <taxon>Vibrionales</taxon>
        <taxon>Vibrionaceae</taxon>
        <taxon>Photobacterium</taxon>
    </lineage>
</organism>
<evidence type="ECO:0000256" key="1">
    <source>
        <dbReference type="ARBA" id="ARBA00004496"/>
    </source>
</evidence>
<keyword evidence="5" id="KW-0132">Cell division</keyword>
<dbReference type="GO" id="GO:0043093">
    <property type="term" value="P:FtsZ-dependent cytokinesis"/>
    <property type="evidence" value="ECO:0007669"/>
    <property type="project" value="TreeGrafter"/>
</dbReference>
<dbReference type="Pfam" id="PF05164">
    <property type="entry name" value="ZapA"/>
    <property type="match status" value="1"/>
</dbReference>
<evidence type="ECO:0000256" key="10">
    <source>
        <dbReference type="ARBA" id="ARBA00026068"/>
    </source>
</evidence>
<evidence type="ECO:0000313" key="13">
    <source>
        <dbReference type="EMBL" id="KLV06558.1"/>
    </source>
</evidence>
<comment type="function">
    <text evidence="9">Activator of cell division through the inhibition of FtsZ GTPase activity, therefore promoting FtsZ assembly into bundles of protofilaments necessary for the formation of the division Z ring. It is recruited early at mid-cell but it is not essential for cell division.</text>
</comment>
<evidence type="ECO:0000256" key="3">
    <source>
        <dbReference type="ARBA" id="ARBA00015195"/>
    </source>
</evidence>
<evidence type="ECO:0000256" key="4">
    <source>
        <dbReference type="ARBA" id="ARBA00022490"/>
    </source>
</evidence>
<accession>A0A0J1H444</accession>
<sequence>MSNQAVEIKVYGRVFKVNCPSGQEDALRASAADFDQRLHDLSERTKISNLEQLLMFTGLNVCNELHNERHEQQRNEEKLTNRINEMEDLLEKALQYQPER</sequence>
<keyword evidence="7" id="KW-0717">Septation</keyword>
<dbReference type="GO" id="GO:0000917">
    <property type="term" value="P:division septum assembly"/>
    <property type="evidence" value="ECO:0007669"/>
    <property type="project" value="UniProtKB-KW"/>
</dbReference>
<dbReference type="Gene3D" id="1.20.5.50">
    <property type="match status" value="1"/>
</dbReference>
<name>A0A0J1H444_9GAMM</name>
<comment type="caution">
    <text evidence="13">The sequence shown here is derived from an EMBL/GenBank/DDBJ whole genome shotgun (WGS) entry which is preliminary data.</text>
</comment>
<evidence type="ECO:0000313" key="14">
    <source>
        <dbReference type="Proteomes" id="UP000035909"/>
    </source>
</evidence>
<comment type="subcellular location">
    <subcellularLocation>
        <location evidence="1">Cytoplasm</location>
    </subcellularLocation>
</comment>
<evidence type="ECO:0000256" key="11">
    <source>
        <dbReference type="ARBA" id="ARBA00033158"/>
    </source>
</evidence>
<dbReference type="GO" id="GO:0030428">
    <property type="term" value="C:cell septum"/>
    <property type="evidence" value="ECO:0007669"/>
    <property type="project" value="TreeGrafter"/>
</dbReference>
<reference evidence="13 14" key="1">
    <citation type="submission" date="2015-05" db="EMBL/GenBank/DDBJ databases">
        <title>Photobacterium galathea sp. nov.</title>
        <authorList>
            <person name="Machado H."/>
            <person name="Gram L."/>
        </authorList>
    </citation>
    <scope>NUCLEOTIDE SEQUENCE [LARGE SCALE GENOMIC DNA]</scope>
    <source>
        <strain evidence="13 14">DSM 22954</strain>
    </source>
</reference>
<dbReference type="Gene3D" id="3.30.160.880">
    <property type="entry name" value="Cell division protein ZapA protomer, N-terminal domain"/>
    <property type="match status" value="1"/>
</dbReference>
<feature type="coiled-coil region" evidence="12">
    <location>
        <begin position="62"/>
        <end position="96"/>
    </location>
</feature>
<dbReference type="AlphaFoldDB" id="A0A0J1H444"/>
<keyword evidence="6 12" id="KW-0175">Coiled coil</keyword>
<dbReference type="GO" id="GO:0032153">
    <property type="term" value="C:cell division site"/>
    <property type="evidence" value="ECO:0007669"/>
    <property type="project" value="TreeGrafter"/>
</dbReference>
<evidence type="ECO:0000256" key="6">
    <source>
        <dbReference type="ARBA" id="ARBA00023054"/>
    </source>
</evidence>